<name>A0A654DS71_SPHMU</name>
<evidence type="ECO:0000313" key="1">
    <source>
        <dbReference type="EMBL" id="VXD08329.1"/>
    </source>
</evidence>
<evidence type="ECO:0000313" key="2">
    <source>
        <dbReference type="Proteomes" id="UP000432350"/>
    </source>
</evidence>
<organism evidence="1 2">
    <name type="scientific">Sphingobacterium multivorum</name>
    <dbReference type="NCBI Taxonomy" id="28454"/>
    <lineage>
        <taxon>Bacteria</taxon>
        <taxon>Pseudomonadati</taxon>
        <taxon>Bacteroidota</taxon>
        <taxon>Sphingobacteriia</taxon>
        <taxon>Sphingobacteriales</taxon>
        <taxon>Sphingobacteriaceae</taxon>
        <taxon>Sphingobacterium</taxon>
    </lineage>
</organism>
<gene>
    <name evidence="1" type="ORF">SPHINGO8BC_90456</name>
</gene>
<dbReference type="AlphaFoldDB" id="A0A654DS71"/>
<proteinExistence type="predicted"/>
<protein>
    <submittedName>
        <fullName evidence="1">Uncharacterized protein</fullName>
    </submittedName>
</protein>
<dbReference type="EMBL" id="CABWMV010000028">
    <property type="protein sequence ID" value="VXD08329.1"/>
    <property type="molecule type" value="Genomic_DNA"/>
</dbReference>
<sequence>MTKDMDTIHQKAQKMGLEKGYYLLLMAILDLPVDGKEKSEKKK</sequence>
<reference evidence="1 2" key="1">
    <citation type="submission" date="2019-10" db="EMBL/GenBank/DDBJ databases">
        <authorList>
            <person name="Karimi E."/>
        </authorList>
    </citation>
    <scope>NUCLEOTIDE SEQUENCE [LARGE SCALE GENOMIC DNA]</scope>
    <source>
        <strain evidence="1">Sphingobacterium sp. 8BC</strain>
    </source>
</reference>
<dbReference type="Proteomes" id="UP000432350">
    <property type="component" value="Unassembled WGS sequence"/>
</dbReference>
<accession>A0A654DS71</accession>